<evidence type="ECO:0000259" key="6">
    <source>
        <dbReference type="Pfam" id="PF00755"/>
    </source>
</evidence>
<dbReference type="InterPro" id="IPR023213">
    <property type="entry name" value="CAT-like_dom_sf"/>
</dbReference>
<sequence length="667" mass="73459">MLSTVGRGFVAVSSSAARQARLSTSAAAASAAAARLEGEFIQRSVVPTMHFQPSLPRLPVPKLEDTLTKYLAAVRPLVSVEEYETTVKAVNSFRKNEAPGLHDALVASDKANKHTSYISAPWFEMYLETRDPVVVNVNPFIAFLDDPKPENQKQASRATNMITSSIRFLNALKKGVLAPDVFHLNPEKSDTDSFKNIVRWIPSSLSWYYAYMKNAYPLDMSQYARLFASTRIPRVGRDELLTADASTVRHVVILRRGHVWKLTVRDEQGKTLPSAAIRAAIESIQNDTTPRNEHPVAALTSEERDTWARLRDKVLAISDRNRASLAAIDSGLFVIALDDKAPTDPCELSRAFLVGDPATRWYDKSFSLLMEEDGKTAINFEHSWGDGVAVLRYFNEVFGDTTKAPIITGDVPAGAAASLAQRLDFDLNDEIKTGIRNAIAKYQKLDQSLDIKTMEYHGFGKDAIKRHKLSPDGVAQMAFQLAYTRMYGKTGTTYESCSTAAFKHGRTECIRSASMDSVEFVKSFLDPKASNETRIAKLRQAVSTHSELTKNAAMGVGCDRHLFALKYLANKQGLPTPAIFTDKAYKVINHNVLSTSTLASPALLVGGFGPVVADGFGLGYMVDDNRIGTHVTAFHKDTDKFCASLKQSVEDIHKELGKSPVPTKQAK</sequence>
<organism evidence="7 8">
    <name type="scientific">Capsaspora owczarzaki (strain ATCC 30864)</name>
    <dbReference type="NCBI Taxonomy" id="595528"/>
    <lineage>
        <taxon>Eukaryota</taxon>
        <taxon>Filasterea</taxon>
        <taxon>Capsaspora</taxon>
    </lineage>
</organism>
<dbReference type="InterPro" id="IPR042231">
    <property type="entry name" value="Cho/carn_acyl_trans_2"/>
</dbReference>
<dbReference type="OrthoDB" id="240216at2759"/>
<dbReference type="InterPro" id="IPR039551">
    <property type="entry name" value="Cho/carn_acyl_trans"/>
</dbReference>
<keyword evidence="3 5" id="KW-0012">Acyltransferase</keyword>
<feature type="active site" description="Proton acceptor" evidence="4">
    <location>
        <position position="382"/>
    </location>
</feature>
<gene>
    <name evidence="7" type="ORF">CAOG_004055</name>
</gene>
<proteinExistence type="inferred from homology"/>
<dbReference type="Pfam" id="PF00755">
    <property type="entry name" value="Carn_acyltransf"/>
    <property type="match status" value="1"/>
</dbReference>
<dbReference type="PROSITE" id="PS00439">
    <property type="entry name" value="ACYLTRANSF_C_1"/>
    <property type="match status" value="1"/>
</dbReference>
<name>A0A0D2WPF3_CAPO3</name>
<dbReference type="PANTHER" id="PTHR22589">
    <property type="entry name" value="CARNITINE O-ACYLTRANSFERASE"/>
    <property type="match status" value="1"/>
</dbReference>
<dbReference type="RefSeq" id="XP_004347880.1">
    <property type="nucleotide sequence ID" value="XM_004347830.2"/>
</dbReference>
<dbReference type="SUPFAM" id="SSF52777">
    <property type="entry name" value="CoA-dependent acyltransferases"/>
    <property type="match status" value="2"/>
</dbReference>
<evidence type="ECO:0000313" key="7">
    <source>
        <dbReference type="EMBL" id="KJE93240.1"/>
    </source>
</evidence>
<keyword evidence="2 5" id="KW-0808">Transferase</keyword>
<dbReference type="GO" id="GO:0005739">
    <property type="term" value="C:mitochondrion"/>
    <property type="evidence" value="ECO:0007669"/>
    <property type="project" value="TreeGrafter"/>
</dbReference>
<evidence type="ECO:0000256" key="3">
    <source>
        <dbReference type="ARBA" id="ARBA00023315"/>
    </source>
</evidence>
<evidence type="ECO:0000256" key="4">
    <source>
        <dbReference type="PIRSR" id="PIRSR600542-1"/>
    </source>
</evidence>
<dbReference type="Proteomes" id="UP000008743">
    <property type="component" value="Unassembled WGS sequence"/>
</dbReference>
<accession>A0A0D2WPF3</accession>
<dbReference type="Gene3D" id="3.30.559.10">
    <property type="entry name" value="Chloramphenicol acetyltransferase-like domain"/>
    <property type="match status" value="1"/>
</dbReference>
<dbReference type="STRING" id="595528.A0A0D2WPF3"/>
<dbReference type="GO" id="GO:0006635">
    <property type="term" value="P:fatty acid beta-oxidation"/>
    <property type="evidence" value="ECO:0007669"/>
    <property type="project" value="TreeGrafter"/>
</dbReference>
<evidence type="ECO:0000256" key="1">
    <source>
        <dbReference type="ARBA" id="ARBA00005232"/>
    </source>
</evidence>
<dbReference type="PANTHER" id="PTHR22589:SF16">
    <property type="entry name" value="CARNITINE O-PALMITOYLTRANSFERASE 2, MITOCHONDRIAL"/>
    <property type="match status" value="1"/>
</dbReference>
<evidence type="ECO:0000256" key="5">
    <source>
        <dbReference type="RuleBase" id="RU003801"/>
    </source>
</evidence>
<dbReference type="PROSITE" id="PS00440">
    <property type="entry name" value="ACYLTRANSF_C_2"/>
    <property type="match status" value="1"/>
</dbReference>
<dbReference type="InParanoid" id="A0A0D2WPF3"/>
<evidence type="ECO:0000256" key="2">
    <source>
        <dbReference type="ARBA" id="ARBA00022679"/>
    </source>
</evidence>
<comment type="similarity">
    <text evidence="1 5">Belongs to the carnitine/choline acetyltransferase family.</text>
</comment>
<reference evidence="8" key="1">
    <citation type="submission" date="2011-02" db="EMBL/GenBank/DDBJ databases">
        <title>The Genome Sequence of Capsaspora owczarzaki ATCC 30864.</title>
        <authorList>
            <person name="Russ C."/>
            <person name="Cuomo C."/>
            <person name="Burger G."/>
            <person name="Gray M.W."/>
            <person name="Holland P.W.H."/>
            <person name="King N."/>
            <person name="Lang F.B.F."/>
            <person name="Roger A.J."/>
            <person name="Ruiz-Trillo I."/>
            <person name="Young S.K."/>
            <person name="Zeng Q."/>
            <person name="Gargeya S."/>
            <person name="Alvarado L."/>
            <person name="Berlin A."/>
            <person name="Chapman S.B."/>
            <person name="Chen Z."/>
            <person name="Freedman E."/>
            <person name="Gellesch M."/>
            <person name="Goldberg J."/>
            <person name="Griggs A."/>
            <person name="Gujja S."/>
            <person name="Heilman E."/>
            <person name="Heiman D."/>
            <person name="Howarth C."/>
            <person name="Mehta T."/>
            <person name="Neiman D."/>
            <person name="Pearson M."/>
            <person name="Roberts A."/>
            <person name="Saif S."/>
            <person name="Shea T."/>
            <person name="Shenoy N."/>
            <person name="Sisk P."/>
            <person name="Stolte C."/>
            <person name="Sykes S."/>
            <person name="White J."/>
            <person name="Yandava C."/>
            <person name="Haas B."/>
            <person name="Nusbaum C."/>
            <person name="Birren B."/>
        </authorList>
    </citation>
    <scope>NUCLEOTIDE SEQUENCE</scope>
    <source>
        <strain evidence="8">ATCC 30864</strain>
    </source>
</reference>
<dbReference type="Gene3D" id="3.30.559.70">
    <property type="entry name" value="Choline/Carnitine o-acyltransferase, domain 2"/>
    <property type="match status" value="1"/>
</dbReference>
<protein>
    <submittedName>
        <fullName evidence="7">Carnitine palmitoyltransferase II</fullName>
    </submittedName>
</protein>
<dbReference type="PhylomeDB" id="A0A0D2WPF3"/>
<dbReference type="EMBL" id="KE346365">
    <property type="protein sequence ID" value="KJE93240.1"/>
    <property type="molecule type" value="Genomic_DNA"/>
</dbReference>
<dbReference type="GO" id="GO:0004095">
    <property type="term" value="F:carnitine O-palmitoyltransferase activity"/>
    <property type="evidence" value="ECO:0007669"/>
    <property type="project" value="TreeGrafter"/>
</dbReference>
<keyword evidence="8" id="KW-1185">Reference proteome</keyword>
<dbReference type="InterPro" id="IPR000542">
    <property type="entry name" value="Carn_acyl_trans"/>
</dbReference>
<dbReference type="OMA" id="NRWWDKS"/>
<feature type="domain" description="Choline/carnitine acyltransferase" evidence="6">
    <location>
        <begin position="58"/>
        <end position="647"/>
    </location>
</feature>
<dbReference type="AlphaFoldDB" id="A0A0D2WPF3"/>
<dbReference type="eggNOG" id="KOG3719">
    <property type="taxonomic scope" value="Eukaryota"/>
</dbReference>
<evidence type="ECO:0000313" key="8">
    <source>
        <dbReference type="Proteomes" id="UP000008743"/>
    </source>
</evidence>